<name>A0ABD2H9E8_PAGBO</name>
<reference evidence="6 7" key="2">
    <citation type="journal article" date="2024" name="G3 (Bethesda)">
        <title>The genome of the cryopelagic Antarctic bald notothen, Trematomus borchgrevinki.</title>
        <authorList>
            <person name="Rayamajhi N."/>
            <person name="Rivera-Colon A.G."/>
            <person name="Minhas B.F."/>
            <person name="Cheng C.C."/>
            <person name="Catchen J.M."/>
        </authorList>
    </citation>
    <scope>NUCLEOTIDE SEQUENCE [LARGE SCALE GENOMIC DNA]</scope>
    <source>
        <strain evidence="6">AGRC-2024</strain>
    </source>
</reference>
<keyword evidence="3" id="KW-1015">Disulfide bond</keyword>
<keyword evidence="4" id="KW-0732">Signal</keyword>
<dbReference type="EMBL" id="JBIYXZ010002071">
    <property type="protein sequence ID" value="KAL3062408.1"/>
    <property type="molecule type" value="Genomic_DNA"/>
</dbReference>
<evidence type="ECO:0000313" key="7">
    <source>
        <dbReference type="Proteomes" id="UP001619887"/>
    </source>
</evidence>
<dbReference type="InterPro" id="IPR036048">
    <property type="entry name" value="Interleukin_8-like_sf"/>
</dbReference>
<dbReference type="InterPro" id="IPR039809">
    <property type="entry name" value="Chemokine_b/g/d"/>
</dbReference>
<dbReference type="Gene3D" id="2.40.50.40">
    <property type="match status" value="1"/>
</dbReference>
<comment type="similarity">
    <text evidence="1 4">Belongs to the intercrine beta (chemokine CC) family.</text>
</comment>
<protein>
    <recommendedName>
        <fullName evidence="4">C-C motif chemokine</fullName>
    </recommendedName>
</protein>
<gene>
    <name evidence="6" type="ORF">OYC64_002255</name>
</gene>
<dbReference type="InterPro" id="IPR001811">
    <property type="entry name" value="Chemokine_IL8-like_dom"/>
</dbReference>
<dbReference type="SMART" id="SM00199">
    <property type="entry name" value="SCY"/>
    <property type="match status" value="1"/>
</dbReference>
<dbReference type="SUPFAM" id="SSF54117">
    <property type="entry name" value="Interleukin 8-like chemokines"/>
    <property type="match status" value="1"/>
</dbReference>
<keyword evidence="4" id="KW-0145">Chemotaxis</keyword>
<comment type="caution">
    <text evidence="6">The sequence shown here is derived from an EMBL/GenBank/DDBJ whole genome shotgun (WGS) entry which is preliminary data.</text>
</comment>
<accession>A0ABD2H9E8</accession>
<dbReference type="Proteomes" id="UP001619887">
    <property type="component" value="Unassembled WGS sequence"/>
</dbReference>
<organism evidence="6 7">
    <name type="scientific">Pagothenia borchgrevinki</name>
    <name type="common">Bald rockcod</name>
    <name type="synonym">Trematomus borchgrevinki</name>
    <dbReference type="NCBI Taxonomy" id="8213"/>
    <lineage>
        <taxon>Eukaryota</taxon>
        <taxon>Metazoa</taxon>
        <taxon>Chordata</taxon>
        <taxon>Craniata</taxon>
        <taxon>Vertebrata</taxon>
        <taxon>Euteleostomi</taxon>
        <taxon>Actinopterygii</taxon>
        <taxon>Neopterygii</taxon>
        <taxon>Teleostei</taxon>
        <taxon>Neoteleostei</taxon>
        <taxon>Acanthomorphata</taxon>
        <taxon>Eupercaria</taxon>
        <taxon>Perciformes</taxon>
        <taxon>Notothenioidei</taxon>
        <taxon>Nototheniidae</taxon>
        <taxon>Pagothenia</taxon>
    </lineage>
</organism>
<dbReference type="PROSITE" id="PS00472">
    <property type="entry name" value="SMALL_CYTOKINES_CC"/>
    <property type="match status" value="1"/>
</dbReference>
<feature type="chain" id="PRO_5044532058" description="C-C motif chemokine" evidence="4">
    <location>
        <begin position="28"/>
        <end position="113"/>
    </location>
</feature>
<dbReference type="AlphaFoldDB" id="A0ABD2H9E8"/>
<sequence>MAPWGDTKLFFCILFITCCCCTAVTFAQIPMDCCLSVNHKPIERRIVVDYRLQISGQGCSIDAMILVARGGRKLCVPTDEPWVQRVVKHVEALKKFCKKQQYKKKVCTGVKRV</sequence>
<evidence type="ECO:0000313" key="6">
    <source>
        <dbReference type="EMBL" id="KAL3062408.1"/>
    </source>
</evidence>
<evidence type="ECO:0000256" key="1">
    <source>
        <dbReference type="ARBA" id="ARBA00010868"/>
    </source>
</evidence>
<reference evidence="6 7" key="1">
    <citation type="journal article" date="2022" name="G3 (Bethesda)">
        <title>Evaluating Illumina-, Nanopore-, and PacBio-based genome assembly strategies with the bald notothen, Trematomus borchgrevinki.</title>
        <authorList>
            <person name="Rayamajhi N."/>
            <person name="Cheng C.C."/>
            <person name="Catchen J.M."/>
        </authorList>
    </citation>
    <scope>NUCLEOTIDE SEQUENCE [LARGE SCALE GENOMIC DNA]</scope>
    <source>
        <strain evidence="6">AGRC-2024</strain>
    </source>
</reference>
<dbReference type="InterPro" id="IPR000827">
    <property type="entry name" value="Chemokine_CC_CS"/>
</dbReference>
<keyword evidence="2 4" id="KW-0202">Cytokine</keyword>
<feature type="domain" description="Chemokine interleukin-8-like" evidence="5">
    <location>
        <begin position="30"/>
        <end position="90"/>
    </location>
</feature>
<comment type="subcellular location">
    <subcellularLocation>
        <location evidence="4">Secreted</location>
    </subcellularLocation>
</comment>
<dbReference type="Pfam" id="PF00048">
    <property type="entry name" value="IL8"/>
    <property type="match status" value="1"/>
</dbReference>
<feature type="signal peptide" evidence="4">
    <location>
        <begin position="1"/>
        <end position="27"/>
    </location>
</feature>
<dbReference type="GO" id="GO:0005615">
    <property type="term" value="C:extracellular space"/>
    <property type="evidence" value="ECO:0007669"/>
    <property type="project" value="UniProtKB-KW"/>
</dbReference>
<dbReference type="PANTHER" id="PTHR12015:SF108">
    <property type="entry name" value="C-C MOTIF CHEMOKINE 20"/>
    <property type="match status" value="1"/>
</dbReference>
<keyword evidence="7" id="KW-1185">Reference proteome</keyword>
<evidence type="ECO:0000256" key="2">
    <source>
        <dbReference type="ARBA" id="ARBA00022514"/>
    </source>
</evidence>
<dbReference type="GO" id="GO:0006935">
    <property type="term" value="P:chemotaxis"/>
    <property type="evidence" value="ECO:0007669"/>
    <property type="project" value="UniProtKB-KW"/>
</dbReference>
<evidence type="ECO:0000256" key="3">
    <source>
        <dbReference type="ARBA" id="ARBA00023157"/>
    </source>
</evidence>
<dbReference type="GO" id="GO:0005125">
    <property type="term" value="F:cytokine activity"/>
    <property type="evidence" value="ECO:0007669"/>
    <property type="project" value="UniProtKB-KW"/>
</dbReference>
<keyword evidence="4" id="KW-0964">Secreted</keyword>
<dbReference type="PANTHER" id="PTHR12015">
    <property type="entry name" value="SMALL INDUCIBLE CYTOKINE A"/>
    <property type="match status" value="1"/>
</dbReference>
<evidence type="ECO:0000256" key="4">
    <source>
        <dbReference type="RuleBase" id="RU361150"/>
    </source>
</evidence>
<proteinExistence type="inferred from homology"/>
<evidence type="ECO:0000259" key="5">
    <source>
        <dbReference type="SMART" id="SM00199"/>
    </source>
</evidence>